<gene>
    <name evidence="2" type="ORF">E7811_15455</name>
</gene>
<sequence>MPSRDTKQGHFLKTHFGIVWPVHIVGFTRLLVHLRTRFDGDLDLALILAVIGSRTQMERWKQELAELGQLTIRLGPDGAQLPINIQSVADYTGIPRETVRRKVAILQDRGWVTRDADGHLSIASSAASDLEDSTGETIAYLAALLKSFEVAQAVEKGKRPA</sequence>
<keyword evidence="3" id="KW-1185">Reference proteome</keyword>
<evidence type="ECO:0000313" key="3">
    <source>
        <dbReference type="Proteomes" id="UP000309450"/>
    </source>
</evidence>
<evidence type="ECO:0000313" key="2">
    <source>
        <dbReference type="EMBL" id="THD82437.1"/>
    </source>
</evidence>
<dbReference type="AlphaFoldDB" id="A0A4S3MNG2"/>
<organism evidence="2 3">
    <name type="scientific">Aliigemmobacter aestuarii</name>
    <dbReference type="NCBI Taxonomy" id="1445661"/>
    <lineage>
        <taxon>Bacteria</taxon>
        <taxon>Pseudomonadati</taxon>
        <taxon>Pseudomonadota</taxon>
        <taxon>Alphaproteobacteria</taxon>
        <taxon>Rhodobacterales</taxon>
        <taxon>Paracoccaceae</taxon>
        <taxon>Aliigemmobacter</taxon>
    </lineage>
</organism>
<dbReference type="Gene3D" id="1.10.10.10">
    <property type="entry name" value="Winged helix-like DNA-binding domain superfamily/Winged helix DNA-binding domain"/>
    <property type="match status" value="1"/>
</dbReference>
<evidence type="ECO:0000259" key="1">
    <source>
        <dbReference type="SMART" id="SM00419"/>
    </source>
</evidence>
<dbReference type="GO" id="GO:0006355">
    <property type="term" value="P:regulation of DNA-templated transcription"/>
    <property type="evidence" value="ECO:0007669"/>
    <property type="project" value="InterPro"/>
</dbReference>
<dbReference type="Proteomes" id="UP000309450">
    <property type="component" value="Unassembled WGS sequence"/>
</dbReference>
<dbReference type="InterPro" id="IPR012318">
    <property type="entry name" value="HTH_CRP"/>
</dbReference>
<protein>
    <recommendedName>
        <fullName evidence="1">HTH crp-type domain-containing protein</fullName>
    </recommendedName>
</protein>
<dbReference type="GO" id="GO:0003677">
    <property type="term" value="F:DNA binding"/>
    <property type="evidence" value="ECO:0007669"/>
    <property type="project" value="InterPro"/>
</dbReference>
<dbReference type="InterPro" id="IPR036390">
    <property type="entry name" value="WH_DNA-bd_sf"/>
</dbReference>
<feature type="domain" description="HTH crp-type" evidence="1">
    <location>
        <begin position="75"/>
        <end position="124"/>
    </location>
</feature>
<name>A0A4S3MNG2_9RHOB</name>
<accession>A0A4S3MNG2</accession>
<dbReference type="EMBL" id="SSND01000004">
    <property type="protein sequence ID" value="THD82437.1"/>
    <property type="molecule type" value="Genomic_DNA"/>
</dbReference>
<dbReference type="InterPro" id="IPR036388">
    <property type="entry name" value="WH-like_DNA-bd_sf"/>
</dbReference>
<reference evidence="2 3" key="1">
    <citation type="submission" date="2019-04" db="EMBL/GenBank/DDBJ databases">
        <title>Draft genome sequence of Gemmobacter aestuarii sp. nov.</title>
        <authorList>
            <person name="Hameed A."/>
            <person name="Lin S.-Y."/>
            <person name="Shahina M."/>
            <person name="Lai W.-A."/>
            <person name="Young C.-C."/>
        </authorList>
    </citation>
    <scope>NUCLEOTIDE SEQUENCE [LARGE SCALE GENOMIC DNA]</scope>
    <source>
        <strain evidence="2 3">CC-PW-75</strain>
    </source>
</reference>
<proteinExistence type="predicted"/>
<comment type="caution">
    <text evidence="2">The sequence shown here is derived from an EMBL/GenBank/DDBJ whole genome shotgun (WGS) entry which is preliminary data.</text>
</comment>
<dbReference type="SMART" id="SM00419">
    <property type="entry name" value="HTH_CRP"/>
    <property type="match status" value="1"/>
</dbReference>
<dbReference type="OrthoDB" id="5600162at2"/>
<dbReference type="SUPFAM" id="SSF46785">
    <property type="entry name" value="Winged helix' DNA-binding domain"/>
    <property type="match status" value="1"/>
</dbReference>